<feature type="transmembrane region" description="Helical" evidence="6">
    <location>
        <begin position="248"/>
        <end position="275"/>
    </location>
</feature>
<evidence type="ECO:0000256" key="6">
    <source>
        <dbReference type="SAM" id="Phobius"/>
    </source>
</evidence>
<dbReference type="CDD" id="cd03223">
    <property type="entry name" value="ABCD_peroxisomal_ALDP"/>
    <property type="match status" value="1"/>
</dbReference>
<reference evidence="8 9" key="1">
    <citation type="submission" date="2022-12" db="EMBL/GenBank/DDBJ databases">
        <title>Chromosome-level genome of Tegillarca granosa.</title>
        <authorList>
            <person name="Kim J."/>
        </authorList>
    </citation>
    <scope>NUCLEOTIDE SEQUENCE [LARGE SCALE GENOMIC DNA]</scope>
    <source>
        <strain evidence="8">Teg-2019</strain>
        <tissue evidence="8">Adductor muscle</tissue>
    </source>
</reference>
<evidence type="ECO:0000259" key="7">
    <source>
        <dbReference type="PROSITE" id="PS50929"/>
    </source>
</evidence>
<evidence type="ECO:0000256" key="5">
    <source>
        <dbReference type="ARBA" id="ARBA00023136"/>
    </source>
</evidence>
<proteinExistence type="inferred from homology"/>
<evidence type="ECO:0000256" key="2">
    <source>
        <dbReference type="ARBA" id="ARBA00022448"/>
    </source>
</evidence>
<keyword evidence="3 6" id="KW-0812">Transmembrane</keyword>
<keyword evidence="5 6" id="KW-0472">Membrane</keyword>
<dbReference type="InterPro" id="IPR027417">
    <property type="entry name" value="P-loop_NTPase"/>
</dbReference>
<dbReference type="InterPro" id="IPR036640">
    <property type="entry name" value="ABC1_TM_sf"/>
</dbReference>
<dbReference type="InterPro" id="IPR011527">
    <property type="entry name" value="ABC1_TM_dom"/>
</dbReference>
<dbReference type="InterPro" id="IPR003439">
    <property type="entry name" value="ABC_transporter-like_ATP-bd"/>
</dbReference>
<dbReference type="PROSITE" id="PS00675">
    <property type="entry name" value="SIGMA54_INTERACT_1"/>
    <property type="match status" value="1"/>
</dbReference>
<dbReference type="Pfam" id="PF06472">
    <property type="entry name" value="ABC_membrane_2"/>
    <property type="match status" value="1"/>
</dbReference>
<dbReference type="Pfam" id="PF00005">
    <property type="entry name" value="ABC_tran"/>
    <property type="match status" value="1"/>
</dbReference>
<dbReference type="Gene3D" id="3.40.50.300">
    <property type="entry name" value="P-loop containing nucleotide triphosphate hydrolases"/>
    <property type="match status" value="1"/>
</dbReference>
<keyword evidence="9" id="KW-1185">Reference proteome</keyword>
<dbReference type="InterPro" id="IPR025662">
    <property type="entry name" value="Sigma_54_int_dom_ATP-bd_1"/>
</dbReference>
<organism evidence="8 9">
    <name type="scientific">Tegillarca granosa</name>
    <name type="common">Malaysian cockle</name>
    <name type="synonym">Anadara granosa</name>
    <dbReference type="NCBI Taxonomy" id="220873"/>
    <lineage>
        <taxon>Eukaryota</taxon>
        <taxon>Metazoa</taxon>
        <taxon>Spiralia</taxon>
        <taxon>Lophotrochozoa</taxon>
        <taxon>Mollusca</taxon>
        <taxon>Bivalvia</taxon>
        <taxon>Autobranchia</taxon>
        <taxon>Pteriomorphia</taxon>
        <taxon>Arcoida</taxon>
        <taxon>Arcoidea</taxon>
        <taxon>Arcidae</taxon>
        <taxon>Tegillarca</taxon>
    </lineage>
</organism>
<evidence type="ECO:0000256" key="3">
    <source>
        <dbReference type="ARBA" id="ARBA00022692"/>
    </source>
</evidence>
<feature type="transmembrane region" description="Helical" evidence="6">
    <location>
        <begin position="157"/>
        <end position="173"/>
    </location>
</feature>
<protein>
    <recommendedName>
        <fullName evidence="7">ABC transmembrane type-1 domain-containing protein</fullName>
    </recommendedName>
</protein>
<sequence length="531" mass="60465">MDENKQKPKFSKRFDLLFFKRFLKLIKLMFPSWMSVQCLMCVFLLCLGLLEQFVIYNIGQIPSKYYLVFGNGDSDGFKDLTVKALLLIIAEAFIKSSSKYVSSMLYITWRGSVTTTVHQEYFTDILYYDINTQGRIDNPDQRITQDVDKLSSTFSQIFSPIILSPFIIGYYTYHCFKTTGYLGPVGVLVFFLVSTIINKLLMSPVVTLVFKRERREGDFRGGAIELSKTDKHLQKLLIVQRKQVLREYALNFAVSLFDYIGSILSYNSFMIMYLVHSFTTLIDLAVQVATMAGTAHRVGELLEELGYLKSERRTTYNFVETWLQDNDVQEMISFTDMNVLPDRNGQVSDAAESHDYTSGERVISVDNVKYGPPKSGQILCKNLTFHMQLGVNVLITGESGSGKSSLLRVLCGLWPTITGTVSHHIPLGTQGVFYLPQKPYFTDGSLRQQIIYPLNELDSHYSVLDEATSQVGINAEDKLYRLCQELGITVLSVGHRKSLRQYHEMELHLDGKGGWSFQPIRDLGDLDVKNR</sequence>
<evidence type="ECO:0000313" key="8">
    <source>
        <dbReference type="EMBL" id="KAJ8309383.1"/>
    </source>
</evidence>
<dbReference type="SUPFAM" id="SSF90123">
    <property type="entry name" value="ABC transporter transmembrane region"/>
    <property type="match status" value="1"/>
</dbReference>
<evidence type="ECO:0000256" key="1">
    <source>
        <dbReference type="ARBA" id="ARBA00008575"/>
    </source>
</evidence>
<gene>
    <name evidence="8" type="ORF">KUTeg_014257</name>
</gene>
<dbReference type="InterPro" id="IPR050835">
    <property type="entry name" value="ABC_transporter_sub-D"/>
</dbReference>
<dbReference type="PROSITE" id="PS50929">
    <property type="entry name" value="ABC_TM1F"/>
    <property type="match status" value="1"/>
</dbReference>
<dbReference type="Gene3D" id="1.20.1560.10">
    <property type="entry name" value="ABC transporter type 1, transmembrane domain"/>
    <property type="match status" value="1"/>
</dbReference>
<feature type="transmembrane region" description="Helical" evidence="6">
    <location>
        <begin position="185"/>
        <end position="210"/>
    </location>
</feature>
<dbReference type="PANTHER" id="PTHR11384">
    <property type="entry name" value="ATP-BINDING CASSETTE, SUB-FAMILY D MEMBER"/>
    <property type="match status" value="1"/>
</dbReference>
<feature type="domain" description="ABC transmembrane type-1" evidence="7">
    <location>
        <begin position="39"/>
        <end position="225"/>
    </location>
</feature>
<accession>A0ABQ9EW44</accession>
<dbReference type="SUPFAM" id="SSF52540">
    <property type="entry name" value="P-loop containing nucleoside triphosphate hydrolases"/>
    <property type="match status" value="1"/>
</dbReference>
<name>A0ABQ9EW44_TEGGR</name>
<dbReference type="EMBL" id="JARBDR010000657">
    <property type="protein sequence ID" value="KAJ8309383.1"/>
    <property type="molecule type" value="Genomic_DNA"/>
</dbReference>
<evidence type="ECO:0000256" key="4">
    <source>
        <dbReference type="ARBA" id="ARBA00022989"/>
    </source>
</evidence>
<dbReference type="Proteomes" id="UP001217089">
    <property type="component" value="Unassembled WGS sequence"/>
</dbReference>
<keyword evidence="2" id="KW-0813">Transport</keyword>
<evidence type="ECO:0000313" key="9">
    <source>
        <dbReference type="Proteomes" id="UP001217089"/>
    </source>
</evidence>
<dbReference type="PANTHER" id="PTHR11384:SF59">
    <property type="entry name" value="LYSOSOMAL COBALAMIN TRANSPORTER ABCD4"/>
    <property type="match status" value="1"/>
</dbReference>
<keyword evidence="4 6" id="KW-1133">Transmembrane helix</keyword>
<comment type="similarity">
    <text evidence="1">Belongs to the ABC transporter superfamily. ABCD family. Peroxisomal fatty acyl CoA transporter (TC 3.A.1.203) subfamily.</text>
</comment>
<comment type="caution">
    <text evidence="8">The sequence shown here is derived from an EMBL/GenBank/DDBJ whole genome shotgun (WGS) entry which is preliminary data.</text>
</comment>